<dbReference type="RefSeq" id="WP_115452460.1">
    <property type="nucleotide sequence ID" value="NZ_QNQT01000005.1"/>
</dbReference>
<feature type="domain" description="Calcineurin-like phosphoesterase" evidence="3">
    <location>
        <begin position="1"/>
        <end position="151"/>
    </location>
</feature>
<dbReference type="InterPro" id="IPR000979">
    <property type="entry name" value="Phosphodiesterase_MJ0936/Vps29"/>
</dbReference>
<protein>
    <recommendedName>
        <fullName evidence="2">Phosphoesterase</fullName>
        <ecNumber evidence="2">3.1.4.-</ecNumber>
    </recommendedName>
</protein>
<keyword evidence="2" id="KW-0479">Metal-binding</keyword>
<dbReference type="PANTHER" id="PTHR11124">
    <property type="entry name" value="VACUOLAR SORTING PROTEIN VPS29"/>
    <property type="match status" value="1"/>
</dbReference>
<dbReference type="InterPro" id="IPR029052">
    <property type="entry name" value="Metallo-depent_PP-like"/>
</dbReference>
<dbReference type="Pfam" id="PF12850">
    <property type="entry name" value="Metallophos_2"/>
    <property type="match status" value="1"/>
</dbReference>
<accession>A0A3D8GQZ4</accession>
<dbReference type="NCBIfam" id="TIGR00040">
    <property type="entry name" value="yfcE"/>
    <property type="match status" value="1"/>
</dbReference>
<dbReference type="InterPro" id="IPR024654">
    <property type="entry name" value="Calcineurin-like_PHP_lpxH"/>
</dbReference>
<dbReference type="GO" id="GO:0046872">
    <property type="term" value="F:metal ion binding"/>
    <property type="evidence" value="ECO:0007669"/>
    <property type="project" value="UniProtKB-KW"/>
</dbReference>
<evidence type="ECO:0000313" key="4">
    <source>
        <dbReference type="EMBL" id="RDU36466.1"/>
    </source>
</evidence>
<organism evidence="4 5">
    <name type="scientific">Neobacillus piezotolerans</name>
    <dbReference type="NCBI Taxonomy" id="2259171"/>
    <lineage>
        <taxon>Bacteria</taxon>
        <taxon>Bacillati</taxon>
        <taxon>Bacillota</taxon>
        <taxon>Bacilli</taxon>
        <taxon>Bacillales</taxon>
        <taxon>Bacillaceae</taxon>
        <taxon>Neobacillus</taxon>
    </lineage>
</organism>
<proteinExistence type="inferred from homology"/>
<comment type="caution">
    <text evidence="4">The sequence shown here is derived from an EMBL/GenBank/DDBJ whole genome shotgun (WGS) entry which is preliminary data.</text>
</comment>
<dbReference type="Proteomes" id="UP000257144">
    <property type="component" value="Unassembled WGS sequence"/>
</dbReference>
<name>A0A3D8GQZ4_9BACI</name>
<reference evidence="4 5" key="1">
    <citation type="submission" date="2018-07" db="EMBL/GenBank/DDBJ databases">
        <title>Bacillus sp. YLB-04 draft genome sequence.</title>
        <authorList>
            <person name="Yu L."/>
            <person name="Tang X."/>
        </authorList>
    </citation>
    <scope>NUCLEOTIDE SEQUENCE [LARGE SCALE GENOMIC DNA]</scope>
    <source>
        <strain evidence="4 5">YLB-04</strain>
    </source>
</reference>
<evidence type="ECO:0000256" key="1">
    <source>
        <dbReference type="ARBA" id="ARBA00008950"/>
    </source>
</evidence>
<sequence length="163" mass="18051">MKIVVLSDTHMPKRAKALPEALIPDLKSADLILHAGDWQEIEVYTMLAAFSKVEGVHGNVDSPEVKKLFPEKKIIQAGKFRIGLVHGHGSGKTTEKRAVEAFKGENVDCIIFGHSHIPVHIIRDGIVLFNPGSATDKRRQQQFSYGILEAGDELTAKHVYFGR</sequence>
<gene>
    <name evidence="4" type="ORF">DRW41_13115</name>
</gene>
<dbReference type="EMBL" id="QNQT01000005">
    <property type="protein sequence ID" value="RDU36466.1"/>
    <property type="molecule type" value="Genomic_DNA"/>
</dbReference>
<comment type="similarity">
    <text evidence="1 2">Belongs to the metallophosphoesterase superfamily. YfcE family.</text>
</comment>
<dbReference type="GO" id="GO:0016787">
    <property type="term" value="F:hydrolase activity"/>
    <property type="evidence" value="ECO:0007669"/>
    <property type="project" value="UniProtKB-UniRule"/>
</dbReference>
<dbReference type="OrthoDB" id="9800565at2"/>
<evidence type="ECO:0000313" key="5">
    <source>
        <dbReference type="Proteomes" id="UP000257144"/>
    </source>
</evidence>
<evidence type="ECO:0000259" key="3">
    <source>
        <dbReference type="Pfam" id="PF12850"/>
    </source>
</evidence>
<keyword evidence="5" id="KW-1185">Reference proteome</keyword>
<comment type="cofactor">
    <cofactor evidence="2">
        <name>a divalent metal cation</name>
        <dbReference type="ChEBI" id="CHEBI:60240"/>
    </cofactor>
</comment>
<evidence type="ECO:0000256" key="2">
    <source>
        <dbReference type="RuleBase" id="RU362039"/>
    </source>
</evidence>
<dbReference type="EC" id="3.1.4.-" evidence="2"/>
<dbReference type="SUPFAM" id="SSF56300">
    <property type="entry name" value="Metallo-dependent phosphatases"/>
    <property type="match status" value="1"/>
</dbReference>
<dbReference type="Gene3D" id="3.60.21.10">
    <property type="match status" value="1"/>
</dbReference>
<dbReference type="AlphaFoldDB" id="A0A3D8GQZ4"/>